<name>A0A1Y1WRG1_9FUNG</name>
<comment type="caution">
    <text evidence="2">The sequence shown here is derived from an EMBL/GenBank/DDBJ whole genome shotgun (WGS) entry which is preliminary data.</text>
</comment>
<dbReference type="AlphaFoldDB" id="A0A1Y1WRG1"/>
<organism evidence="2 3">
    <name type="scientific">Anaeromyces robustus</name>
    <dbReference type="NCBI Taxonomy" id="1754192"/>
    <lineage>
        <taxon>Eukaryota</taxon>
        <taxon>Fungi</taxon>
        <taxon>Fungi incertae sedis</taxon>
        <taxon>Chytridiomycota</taxon>
        <taxon>Chytridiomycota incertae sedis</taxon>
        <taxon>Neocallimastigomycetes</taxon>
        <taxon>Neocallimastigales</taxon>
        <taxon>Neocallimastigaceae</taxon>
        <taxon>Anaeromyces</taxon>
    </lineage>
</organism>
<feature type="compositionally biased region" description="Acidic residues" evidence="1">
    <location>
        <begin position="40"/>
        <end position="63"/>
    </location>
</feature>
<dbReference type="OrthoDB" id="2156171at2759"/>
<reference evidence="2 3" key="1">
    <citation type="submission" date="2016-08" db="EMBL/GenBank/DDBJ databases">
        <title>A Parts List for Fungal Cellulosomes Revealed by Comparative Genomics.</title>
        <authorList>
            <consortium name="DOE Joint Genome Institute"/>
            <person name="Haitjema C.H."/>
            <person name="Gilmore S.P."/>
            <person name="Henske J.K."/>
            <person name="Solomon K.V."/>
            <person name="De Groot R."/>
            <person name="Kuo A."/>
            <person name="Mondo S.J."/>
            <person name="Salamov A.A."/>
            <person name="Labutti K."/>
            <person name="Zhao Z."/>
            <person name="Chiniquy J."/>
            <person name="Barry K."/>
            <person name="Brewer H.M."/>
            <person name="Purvine S.O."/>
            <person name="Wright A.T."/>
            <person name="Boxma B."/>
            <person name="Van Alen T."/>
            <person name="Hackstein J.H."/>
            <person name="Baker S.E."/>
            <person name="Grigoriev I.V."/>
            <person name="O'Malley M.A."/>
        </authorList>
    </citation>
    <scope>NUCLEOTIDE SEQUENCE [LARGE SCALE GENOMIC DNA]</scope>
    <source>
        <strain evidence="2 3">S4</strain>
    </source>
</reference>
<dbReference type="EMBL" id="MCFG01000316">
    <property type="protein sequence ID" value="ORX76131.1"/>
    <property type="molecule type" value="Genomic_DNA"/>
</dbReference>
<keyword evidence="3" id="KW-1185">Reference proteome</keyword>
<accession>A0A1Y1WRG1</accession>
<proteinExistence type="predicted"/>
<gene>
    <name evidence="2" type="ORF">BCR32DRAFT_248981</name>
</gene>
<evidence type="ECO:0000313" key="2">
    <source>
        <dbReference type="EMBL" id="ORX76131.1"/>
    </source>
</evidence>
<evidence type="ECO:0000313" key="3">
    <source>
        <dbReference type="Proteomes" id="UP000193944"/>
    </source>
</evidence>
<sequence>MELLEEVSDPKTIYYGCLLNVQGDAQRLIEDMKELHEENSDCEDTEEDSDSESEEEEEEEEEVKENNEWYPSIDKIIKSLKEFYGIEEDQNTLLRELKSLRIGKNEKVKEFNITYRTLYTKLDKRRKFIGVLDYTDTLKGNYEAWRRISLKDDSITLEKAYLFISGKS</sequence>
<dbReference type="Proteomes" id="UP000193944">
    <property type="component" value="Unassembled WGS sequence"/>
</dbReference>
<feature type="compositionally biased region" description="Basic and acidic residues" evidence="1">
    <location>
        <begin position="30"/>
        <end position="39"/>
    </location>
</feature>
<reference evidence="2 3" key="2">
    <citation type="submission" date="2016-08" db="EMBL/GenBank/DDBJ databases">
        <title>Pervasive Adenine N6-methylation of Active Genes in Fungi.</title>
        <authorList>
            <consortium name="DOE Joint Genome Institute"/>
            <person name="Mondo S.J."/>
            <person name="Dannebaum R.O."/>
            <person name="Kuo R.C."/>
            <person name="Labutti K."/>
            <person name="Haridas S."/>
            <person name="Kuo A."/>
            <person name="Salamov A."/>
            <person name="Ahrendt S.R."/>
            <person name="Lipzen A."/>
            <person name="Sullivan W."/>
            <person name="Andreopoulos W.B."/>
            <person name="Clum A."/>
            <person name="Lindquist E."/>
            <person name="Daum C."/>
            <person name="Ramamoorthy G.K."/>
            <person name="Gryganskyi A."/>
            <person name="Culley D."/>
            <person name="Magnuson J.K."/>
            <person name="James T.Y."/>
            <person name="O'Malley M.A."/>
            <person name="Stajich J.E."/>
            <person name="Spatafora J.W."/>
            <person name="Visel A."/>
            <person name="Grigoriev I.V."/>
        </authorList>
    </citation>
    <scope>NUCLEOTIDE SEQUENCE [LARGE SCALE GENOMIC DNA]</scope>
    <source>
        <strain evidence="2 3">S4</strain>
    </source>
</reference>
<evidence type="ECO:0000256" key="1">
    <source>
        <dbReference type="SAM" id="MobiDB-lite"/>
    </source>
</evidence>
<protein>
    <recommendedName>
        <fullName evidence="4">Retrotransposon gag domain-containing protein</fullName>
    </recommendedName>
</protein>
<feature type="region of interest" description="Disordered" evidence="1">
    <location>
        <begin position="30"/>
        <end position="66"/>
    </location>
</feature>
<evidence type="ECO:0008006" key="4">
    <source>
        <dbReference type="Google" id="ProtNLM"/>
    </source>
</evidence>